<name>A0A1F8F194_9BACT</name>
<gene>
    <name evidence="2" type="ORF">A2669_01700</name>
</gene>
<evidence type="ECO:0000313" key="3">
    <source>
        <dbReference type="Proteomes" id="UP000177605"/>
    </source>
</evidence>
<dbReference type="Proteomes" id="UP000177605">
    <property type="component" value="Unassembled WGS sequence"/>
</dbReference>
<proteinExistence type="predicted"/>
<accession>A0A1F8F194</accession>
<dbReference type="EMBL" id="MGJM01000014">
    <property type="protein sequence ID" value="OGN06458.1"/>
    <property type="molecule type" value="Genomic_DNA"/>
</dbReference>
<dbReference type="GO" id="GO:0003677">
    <property type="term" value="F:DNA binding"/>
    <property type="evidence" value="ECO:0007669"/>
    <property type="project" value="InterPro"/>
</dbReference>
<dbReference type="SUPFAM" id="SSF47413">
    <property type="entry name" value="lambda repressor-like DNA-binding domains"/>
    <property type="match status" value="1"/>
</dbReference>
<organism evidence="2 3">
    <name type="scientific">Candidatus Yanofskybacteria bacterium RIFCSPHIGHO2_01_FULL_48_25b</name>
    <dbReference type="NCBI Taxonomy" id="1802672"/>
    <lineage>
        <taxon>Bacteria</taxon>
        <taxon>Candidatus Yanofskyibacteriota</taxon>
    </lineage>
</organism>
<dbReference type="SMART" id="SM00530">
    <property type="entry name" value="HTH_XRE"/>
    <property type="match status" value="1"/>
</dbReference>
<evidence type="ECO:0000313" key="2">
    <source>
        <dbReference type="EMBL" id="OGN06458.1"/>
    </source>
</evidence>
<sequence>MPDTIRTKEYGDFVGKLRKARLEAGLRQIDVAKKLKRTQSYVSRVEVGEQRLDILELKKFAELYKKDIGYFIK</sequence>
<dbReference type="InterPro" id="IPR010982">
    <property type="entry name" value="Lambda_DNA-bd_dom_sf"/>
</dbReference>
<comment type="caution">
    <text evidence="2">The sequence shown here is derived from an EMBL/GenBank/DDBJ whole genome shotgun (WGS) entry which is preliminary data.</text>
</comment>
<dbReference type="CDD" id="cd00093">
    <property type="entry name" value="HTH_XRE"/>
    <property type="match status" value="1"/>
</dbReference>
<reference evidence="2 3" key="1">
    <citation type="journal article" date="2016" name="Nat. Commun.">
        <title>Thousands of microbial genomes shed light on interconnected biogeochemical processes in an aquifer system.</title>
        <authorList>
            <person name="Anantharaman K."/>
            <person name="Brown C.T."/>
            <person name="Hug L.A."/>
            <person name="Sharon I."/>
            <person name="Castelle C.J."/>
            <person name="Probst A.J."/>
            <person name="Thomas B.C."/>
            <person name="Singh A."/>
            <person name="Wilkins M.J."/>
            <person name="Karaoz U."/>
            <person name="Brodie E.L."/>
            <person name="Williams K.H."/>
            <person name="Hubbard S.S."/>
            <person name="Banfield J.F."/>
        </authorList>
    </citation>
    <scope>NUCLEOTIDE SEQUENCE [LARGE SCALE GENOMIC DNA]</scope>
</reference>
<dbReference type="Pfam" id="PF01381">
    <property type="entry name" value="HTH_3"/>
    <property type="match status" value="1"/>
</dbReference>
<feature type="domain" description="HTH cro/C1-type" evidence="1">
    <location>
        <begin position="17"/>
        <end position="71"/>
    </location>
</feature>
<dbReference type="PROSITE" id="PS50943">
    <property type="entry name" value="HTH_CROC1"/>
    <property type="match status" value="1"/>
</dbReference>
<evidence type="ECO:0000259" key="1">
    <source>
        <dbReference type="PROSITE" id="PS50943"/>
    </source>
</evidence>
<dbReference type="Gene3D" id="1.10.260.40">
    <property type="entry name" value="lambda repressor-like DNA-binding domains"/>
    <property type="match status" value="1"/>
</dbReference>
<protein>
    <recommendedName>
        <fullName evidence="1">HTH cro/C1-type domain-containing protein</fullName>
    </recommendedName>
</protein>
<dbReference type="AlphaFoldDB" id="A0A1F8F194"/>
<dbReference type="InterPro" id="IPR001387">
    <property type="entry name" value="Cro/C1-type_HTH"/>
</dbReference>